<feature type="compositionally biased region" description="Acidic residues" evidence="1">
    <location>
        <begin position="22"/>
        <end position="31"/>
    </location>
</feature>
<reference key="2">
    <citation type="submission" date="2011-05" db="EMBL/GenBank/DDBJ databases">
        <title>The Genome of Mycoplasma haemofelis Strain Ohio2, a pathogenic hemoplasma of the cat.</title>
        <authorList>
            <person name="Santos A.P."/>
            <person name="Guimaraes A.M.S."/>
            <person name="SanMiguel P.J."/>
            <person name="Martin S.W."/>
            <person name="Messick J.B."/>
        </authorList>
    </citation>
    <scope>NUCLEOTIDE SEQUENCE</scope>
    <source>
        <strain>Ohio2</strain>
    </source>
</reference>
<accession>F6FG39</accession>
<dbReference type="Proteomes" id="UP000007952">
    <property type="component" value="Chromosome"/>
</dbReference>
<dbReference type="BioCyc" id="MHAE859194:G1GR7-1295-MONOMER"/>
<name>F6FG39_MYCHI</name>
<feature type="compositionally biased region" description="Polar residues" evidence="1">
    <location>
        <begin position="1"/>
        <end position="13"/>
    </location>
</feature>
<gene>
    <name evidence="2" type="ordered locus">MHF_1301</name>
</gene>
<sequence length="69" mass="7491">MPSKLSAQSNTVETKAVQASVEEGEDDETEDMVPQPPKAGAVEQSYGSGGWRWLFGITSSESRIFGWGR</sequence>
<evidence type="ECO:0000313" key="2">
    <source>
        <dbReference type="EMBL" id="AEG73537.1"/>
    </source>
</evidence>
<protein>
    <submittedName>
        <fullName evidence="2">Uncharacterized protein</fullName>
    </submittedName>
</protein>
<dbReference type="STRING" id="859194.MHF_1301"/>
<evidence type="ECO:0000313" key="3">
    <source>
        <dbReference type="Proteomes" id="UP000007952"/>
    </source>
</evidence>
<dbReference type="EMBL" id="CP002808">
    <property type="protein sequence ID" value="AEG73537.1"/>
    <property type="molecule type" value="Genomic_DNA"/>
</dbReference>
<dbReference type="AlphaFoldDB" id="F6FG39"/>
<evidence type="ECO:0000256" key="1">
    <source>
        <dbReference type="SAM" id="MobiDB-lite"/>
    </source>
</evidence>
<dbReference type="KEGG" id="mhf:MHF_1301"/>
<dbReference type="HOGENOM" id="CLU_2771448_0_0_14"/>
<reference evidence="2 3" key="1">
    <citation type="journal article" date="2011" name="J. Bacteriol.">
        <title>Complete genome sequences of two hemotropic Mycoplasmas, Mycoplasma haemofelis strain Ohio2 and Mycoplasma suis strain Illinois.</title>
        <authorList>
            <person name="Messick J.B."/>
            <person name="Santos A.P."/>
            <person name="Guimaraes A.M."/>
        </authorList>
    </citation>
    <scope>NUCLEOTIDE SEQUENCE [LARGE SCALE GENOMIC DNA]</scope>
    <source>
        <strain evidence="2 3">Ohio2</strain>
    </source>
</reference>
<proteinExistence type="predicted"/>
<feature type="region of interest" description="Disordered" evidence="1">
    <location>
        <begin position="1"/>
        <end position="45"/>
    </location>
</feature>
<organism evidence="2 3">
    <name type="scientific">Mycoplasma haemofelis (strain Ohio2)</name>
    <dbReference type="NCBI Taxonomy" id="859194"/>
    <lineage>
        <taxon>Bacteria</taxon>
        <taxon>Bacillati</taxon>
        <taxon>Mycoplasmatota</taxon>
        <taxon>Mollicutes</taxon>
        <taxon>Mycoplasmataceae</taxon>
        <taxon>Mycoplasma</taxon>
    </lineage>
</organism>